<gene>
    <name evidence="3" type="ORF">SAMN05443668_1011363</name>
</gene>
<dbReference type="Pfam" id="PF00581">
    <property type="entry name" value="Rhodanese"/>
    <property type="match status" value="1"/>
</dbReference>
<dbReference type="InterPro" id="IPR001763">
    <property type="entry name" value="Rhodanese-like_dom"/>
</dbReference>
<dbReference type="SUPFAM" id="SSF52821">
    <property type="entry name" value="Rhodanese/Cell cycle control phosphatase"/>
    <property type="match status" value="1"/>
</dbReference>
<keyword evidence="3" id="KW-0808">Transferase</keyword>
<sequence>MTSAGRRVDGRDTIGGVHHDPAGEQRLGDDPTAVSADAFAWRLTPAETVAAFVRGALLIDIRSTVERQAQGWLPGAIVLEPSVLEWRLVPNTGGHLPEMTSFDVEIVLVSRDGEASSIAAARLRELGLWRATDLAGGFRAWRAAQLPIGGDPAAIRG</sequence>
<protein>
    <submittedName>
        <fullName evidence="3">Rhodanese-related sulfurtransferase</fullName>
    </submittedName>
</protein>
<dbReference type="AlphaFoldDB" id="A0A1M7L775"/>
<dbReference type="PROSITE" id="PS50206">
    <property type="entry name" value="RHODANESE_3"/>
    <property type="match status" value="1"/>
</dbReference>
<accession>A0A1M7L775</accession>
<evidence type="ECO:0000259" key="2">
    <source>
        <dbReference type="PROSITE" id="PS50206"/>
    </source>
</evidence>
<evidence type="ECO:0000313" key="3">
    <source>
        <dbReference type="EMBL" id="SHM73209.1"/>
    </source>
</evidence>
<dbReference type="Gene3D" id="3.40.250.10">
    <property type="entry name" value="Rhodanese-like domain"/>
    <property type="match status" value="1"/>
</dbReference>
<dbReference type="GO" id="GO:0004792">
    <property type="term" value="F:thiosulfate-cyanide sulfurtransferase activity"/>
    <property type="evidence" value="ECO:0007669"/>
    <property type="project" value="TreeGrafter"/>
</dbReference>
<name>A0A1M7L775_9ACTN</name>
<dbReference type="CDD" id="cd00158">
    <property type="entry name" value="RHOD"/>
    <property type="match status" value="1"/>
</dbReference>
<dbReference type="InterPro" id="IPR036873">
    <property type="entry name" value="Rhodanese-like_dom_sf"/>
</dbReference>
<evidence type="ECO:0000256" key="1">
    <source>
        <dbReference type="SAM" id="MobiDB-lite"/>
    </source>
</evidence>
<dbReference type="STRING" id="134849.SAMN05443668_1011363"/>
<dbReference type="PANTHER" id="PTHR44086:SF10">
    <property type="entry name" value="THIOSULFATE SULFURTRANSFERASE_RHODANESE-LIKE DOMAIN-CONTAINING PROTEIN 3"/>
    <property type="match status" value="1"/>
</dbReference>
<dbReference type="Proteomes" id="UP000184440">
    <property type="component" value="Unassembled WGS sequence"/>
</dbReference>
<organism evidence="3 4">
    <name type="scientific">Cryptosporangium aurantiacum</name>
    <dbReference type="NCBI Taxonomy" id="134849"/>
    <lineage>
        <taxon>Bacteria</taxon>
        <taxon>Bacillati</taxon>
        <taxon>Actinomycetota</taxon>
        <taxon>Actinomycetes</taxon>
        <taxon>Cryptosporangiales</taxon>
        <taxon>Cryptosporangiaceae</taxon>
        <taxon>Cryptosporangium</taxon>
    </lineage>
</organism>
<keyword evidence="4" id="KW-1185">Reference proteome</keyword>
<evidence type="ECO:0000313" key="4">
    <source>
        <dbReference type="Proteomes" id="UP000184440"/>
    </source>
</evidence>
<reference evidence="3 4" key="1">
    <citation type="submission" date="2016-11" db="EMBL/GenBank/DDBJ databases">
        <authorList>
            <person name="Jaros S."/>
            <person name="Januszkiewicz K."/>
            <person name="Wedrychowicz H."/>
        </authorList>
    </citation>
    <scope>NUCLEOTIDE SEQUENCE [LARGE SCALE GENOMIC DNA]</scope>
    <source>
        <strain evidence="3 4">DSM 46144</strain>
    </source>
</reference>
<dbReference type="SMART" id="SM00450">
    <property type="entry name" value="RHOD"/>
    <property type="match status" value="1"/>
</dbReference>
<feature type="domain" description="Rhodanese" evidence="2">
    <location>
        <begin position="52"/>
        <end position="150"/>
    </location>
</feature>
<dbReference type="EMBL" id="FRCS01000001">
    <property type="protein sequence ID" value="SHM73209.1"/>
    <property type="molecule type" value="Genomic_DNA"/>
</dbReference>
<dbReference type="PANTHER" id="PTHR44086">
    <property type="entry name" value="THIOSULFATE SULFURTRANSFERASE RDL2, MITOCHONDRIAL-RELATED"/>
    <property type="match status" value="1"/>
</dbReference>
<proteinExistence type="predicted"/>
<feature type="compositionally biased region" description="Basic and acidic residues" evidence="1">
    <location>
        <begin position="1"/>
        <end position="29"/>
    </location>
</feature>
<feature type="region of interest" description="Disordered" evidence="1">
    <location>
        <begin position="1"/>
        <end position="30"/>
    </location>
</feature>